<dbReference type="AlphaFoldDB" id="A0A1E5NY89"/>
<protein>
    <submittedName>
        <fullName evidence="2">Uncharacterized protein</fullName>
    </submittedName>
</protein>
<dbReference type="EMBL" id="MEHJ01000002">
    <property type="protein sequence ID" value="OEJ21293.1"/>
    <property type="molecule type" value="Genomic_DNA"/>
</dbReference>
<dbReference type="Proteomes" id="UP000095759">
    <property type="component" value="Unassembled WGS sequence"/>
</dbReference>
<feature type="compositionally biased region" description="Basic and acidic residues" evidence="1">
    <location>
        <begin position="146"/>
        <end position="157"/>
    </location>
</feature>
<name>A0A1E5NY89_9ACTN</name>
<reference evidence="2 3" key="1">
    <citation type="submission" date="2016-08" db="EMBL/GenBank/DDBJ databases">
        <title>Complete genome sequence of Streptomyces agglomeratus strain 6-3-2, a novel anti-MRSA actinomycete isolated from Wuli of Tebit, China.</title>
        <authorList>
            <person name="Chen X."/>
        </authorList>
    </citation>
    <scope>NUCLEOTIDE SEQUENCE [LARGE SCALE GENOMIC DNA]</scope>
    <source>
        <strain evidence="2 3">6-3-2</strain>
    </source>
</reference>
<comment type="caution">
    <text evidence="2">The sequence shown here is derived from an EMBL/GenBank/DDBJ whole genome shotgun (WGS) entry which is preliminary data.</text>
</comment>
<evidence type="ECO:0000256" key="1">
    <source>
        <dbReference type="SAM" id="MobiDB-lite"/>
    </source>
</evidence>
<proteinExistence type="predicted"/>
<evidence type="ECO:0000313" key="2">
    <source>
        <dbReference type="EMBL" id="OEJ21293.1"/>
    </source>
</evidence>
<keyword evidence="3" id="KW-1185">Reference proteome</keyword>
<gene>
    <name evidence="2" type="ORF">AS594_37430</name>
</gene>
<accession>A0A1E5NY89</accession>
<feature type="region of interest" description="Disordered" evidence="1">
    <location>
        <begin position="141"/>
        <end position="176"/>
    </location>
</feature>
<evidence type="ECO:0000313" key="3">
    <source>
        <dbReference type="Proteomes" id="UP000095759"/>
    </source>
</evidence>
<sequence>MSGHSRLISRGYPADRYPFSSIHKARAWAVGSTVSTEPRCTMVAALVDGRQIDHPQVAVLERGRDLDSGVDAAALRDFLVRGDTRPRRRDPRRVQTPEQLVIERSDDGADVLGFEARGGRGQLRHPHRRDALDDGVIRGHVPLTLDRPEPRLDLDQPRRRRGHRGLQLGPPQPQHGAQFLGGDLFVQDVLDLLEGQAEVLERDDAVEAGQLGGRVVAVAGGRVDVGRRRVRAS</sequence>
<organism evidence="2 3">
    <name type="scientific">Streptomyces agglomeratus</name>
    <dbReference type="NCBI Taxonomy" id="285458"/>
    <lineage>
        <taxon>Bacteria</taxon>
        <taxon>Bacillati</taxon>
        <taxon>Actinomycetota</taxon>
        <taxon>Actinomycetes</taxon>
        <taxon>Kitasatosporales</taxon>
        <taxon>Streptomycetaceae</taxon>
        <taxon>Streptomyces</taxon>
    </lineage>
</organism>